<proteinExistence type="predicted"/>
<dbReference type="AlphaFoldDB" id="A0A5C4WHY0"/>
<feature type="domain" description="Endonuclease/exonuclease/phosphatase" evidence="1">
    <location>
        <begin position="213"/>
        <end position="441"/>
    </location>
</feature>
<keyword evidence="3" id="KW-1185">Reference proteome</keyword>
<dbReference type="Gene3D" id="3.60.10.10">
    <property type="entry name" value="Endonuclease/exonuclease/phosphatase"/>
    <property type="match status" value="1"/>
</dbReference>
<reference evidence="2 3" key="1">
    <citation type="submission" date="2019-10" db="EMBL/GenBank/DDBJ databases">
        <title>Nonomuraea sp. nov., isolated from Phyllanthus amarus.</title>
        <authorList>
            <person name="Klykleung N."/>
            <person name="Tanasupawat S."/>
        </authorList>
    </citation>
    <scope>NUCLEOTIDE SEQUENCE [LARGE SCALE GENOMIC DNA]</scope>
    <source>
        <strain evidence="2 3">PA1-10</strain>
    </source>
</reference>
<dbReference type="RefSeq" id="WP_139631731.1">
    <property type="nucleotide sequence ID" value="NZ_VDLX02000006.1"/>
</dbReference>
<accession>A0A5C4WHY0</accession>
<evidence type="ECO:0000313" key="3">
    <source>
        <dbReference type="Proteomes" id="UP000312512"/>
    </source>
</evidence>
<protein>
    <recommendedName>
        <fullName evidence="1">Endonuclease/exonuclease/phosphatase domain-containing protein</fullName>
    </recommendedName>
</protein>
<name>A0A5C4WHY0_9ACTN</name>
<gene>
    <name evidence="2" type="ORF">FH608_018275</name>
</gene>
<dbReference type="SUPFAM" id="SSF56219">
    <property type="entry name" value="DNase I-like"/>
    <property type="match status" value="1"/>
</dbReference>
<comment type="caution">
    <text evidence="2">The sequence shown here is derived from an EMBL/GenBank/DDBJ whole genome shotgun (WGS) entry which is preliminary data.</text>
</comment>
<dbReference type="Pfam" id="PF03372">
    <property type="entry name" value="Exo_endo_phos"/>
    <property type="match status" value="1"/>
</dbReference>
<dbReference type="OrthoDB" id="3541033at2"/>
<evidence type="ECO:0000313" key="2">
    <source>
        <dbReference type="EMBL" id="KAB8194125.1"/>
    </source>
</evidence>
<sequence>MTAPRRAFFGPARRRAFFGPARRPRAVEGARGGLPPGGEVRAAGVLWGVTPPRGVRRGPGGRRRVSPVLCAAIAWLVFVVLHLALSGRVWWWQVPELVPPPAFLAVPVVLLAAALVAARRAHRPPADATGAVAGSSAGFAGAAVAGPARATAVVVALMALVVGGGASGLNLASLWHRAVPAPPDAIKVFSWNTWYWDQTLDGTMPPPTGTPARDVAAFYRHLRAQDADVLLLQEYLYFGADSRPIRVNDLDRLRREFPGYHIAAASELVTLSRFPIVLRRGLDLRPYAEDGHTPVPPGSDWPEFSTVKTLRTDLRIGDRTVSFYNSHINSPVDPSAGGPGPLSLTRTQHEARVANLRALAADIRANPLPAVLAGDFNASPAMGILRLVPGRMADAAPALRSLYPATWDERLPLWRIDWAYATQEITVHDYRLVRSNGLSDHSGQRLVLSLSR</sequence>
<dbReference type="Proteomes" id="UP000312512">
    <property type="component" value="Unassembled WGS sequence"/>
</dbReference>
<dbReference type="GO" id="GO:0003824">
    <property type="term" value="F:catalytic activity"/>
    <property type="evidence" value="ECO:0007669"/>
    <property type="project" value="InterPro"/>
</dbReference>
<dbReference type="EMBL" id="VDLX02000006">
    <property type="protein sequence ID" value="KAB8194125.1"/>
    <property type="molecule type" value="Genomic_DNA"/>
</dbReference>
<organism evidence="2 3">
    <name type="scientific">Nonomuraea phyllanthi</name>
    <dbReference type="NCBI Taxonomy" id="2219224"/>
    <lineage>
        <taxon>Bacteria</taxon>
        <taxon>Bacillati</taxon>
        <taxon>Actinomycetota</taxon>
        <taxon>Actinomycetes</taxon>
        <taxon>Streptosporangiales</taxon>
        <taxon>Streptosporangiaceae</taxon>
        <taxon>Nonomuraea</taxon>
    </lineage>
</organism>
<dbReference type="InterPro" id="IPR036691">
    <property type="entry name" value="Endo/exonu/phosph_ase_sf"/>
</dbReference>
<dbReference type="InterPro" id="IPR005135">
    <property type="entry name" value="Endo/exonuclease/phosphatase"/>
</dbReference>
<evidence type="ECO:0000259" key="1">
    <source>
        <dbReference type="Pfam" id="PF03372"/>
    </source>
</evidence>